<gene>
    <name evidence="12" type="ORF">DVA86_30415</name>
</gene>
<feature type="compositionally biased region" description="Gly residues" evidence="9">
    <location>
        <begin position="445"/>
        <end position="471"/>
    </location>
</feature>
<dbReference type="PANTHER" id="PTHR24421:SF10">
    <property type="entry name" value="NITRATE_NITRITE SENSOR PROTEIN NARQ"/>
    <property type="match status" value="1"/>
</dbReference>
<keyword evidence="10" id="KW-0472">Membrane</keyword>
<evidence type="ECO:0000256" key="7">
    <source>
        <dbReference type="ARBA" id="ARBA00022840"/>
    </source>
</evidence>
<comment type="catalytic activity">
    <reaction evidence="1">
        <text>ATP + protein L-histidine = ADP + protein N-phospho-L-histidine.</text>
        <dbReference type="EC" id="2.7.13.3"/>
    </reaction>
</comment>
<keyword evidence="5" id="KW-0547">Nucleotide-binding</keyword>
<feature type="transmembrane region" description="Helical" evidence="10">
    <location>
        <begin position="130"/>
        <end position="156"/>
    </location>
</feature>
<dbReference type="GO" id="GO:0016020">
    <property type="term" value="C:membrane"/>
    <property type="evidence" value="ECO:0007669"/>
    <property type="project" value="InterPro"/>
</dbReference>
<dbReference type="EMBL" id="CP031320">
    <property type="protein sequence ID" value="AXK36265.1"/>
    <property type="molecule type" value="Genomic_DNA"/>
</dbReference>
<dbReference type="InterPro" id="IPR036890">
    <property type="entry name" value="HATPase_C_sf"/>
</dbReference>
<keyword evidence="6 12" id="KW-0418">Kinase</keyword>
<evidence type="ECO:0000256" key="8">
    <source>
        <dbReference type="ARBA" id="ARBA00023012"/>
    </source>
</evidence>
<dbReference type="Gene3D" id="3.30.565.10">
    <property type="entry name" value="Histidine kinase-like ATPase, C-terminal domain"/>
    <property type="match status" value="1"/>
</dbReference>
<feature type="transmembrane region" description="Helical" evidence="10">
    <location>
        <begin position="69"/>
        <end position="89"/>
    </location>
</feature>
<keyword evidence="8" id="KW-0902">Two-component regulatory system</keyword>
<dbReference type="GO" id="GO:0005524">
    <property type="term" value="F:ATP binding"/>
    <property type="evidence" value="ECO:0007669"/>
    <property type="project" value="UniProtKB-KW"/>
</dbReference>
<organism evidence="12 13">
    <name type="scientific">Streptomyces armeniacus</name>
    <dbReference type="NCBI Taxonomy" id="83291"/>
    <lineage>
        <taxon>Bacteria</taxon>
        <taxon>Bacillati</taxon>
        <taxon>Actinomycetota</taxon>
        <taxon>Actinomycetes</taxon>
        <taxon>Kitasatosporales</taxon>
        <taxon>Streptomycetaceae</taxon>
        <taxon>Streptomyces</taxon>
    </lineage>
</organism>
<dbReference type="EC" id="2.7.13.3" evidence="2"/>
<evidence type="ECO:0000313" key="12">
    <source>
        <dbReference type="EMBL" id="AXK36265.1"/>
    </source>
</evidence>
<protein>
    <recommendedName>
        <fullName evidence="2">histidine kinase</fullName>
        <ecNumber evidence="2">2.7.13.3</ecNumber>
    </recommendedName>
</protein>
<keyword evidence="10" id="KW-1133">Transmembrane helix</keyword>
<dbReference type="Pfam" id="PF07730">
    <property type="entry name" value="HisKA_3"/>
    <property type="match status" value="1"/>
</dbReference>
<keyword evidence="7" id="KW-0067">ATP-binding</keyword>
<dbReference type="InterPro" id="IPR050482">
    <property type="entry name" value="Sensor_HK_TwoCompSys"/>
</dbReference>
<accession>A0A345XX99</accession>
<reference evidence="12 13" key="1">
    <citation type="submission" date="2018-07" db="EMBL/GenBank/DDBJ databases">
        <title>Draft genome of the type strain Streptomyces armeniacus ATCC 15676.</title>
        <authorList>
            <person name="Labana P."/>
            <person name="Gosse J.T."/>
            <person name="Boddy C.N."/>
        </authorList>
    </citation>
    <scope>NUCLEOTIDE SEQUENCE [LARGE SCALE GENOMIC DNA]</scope>
    <source>
        <strain evidence="12 13">ATCC 15676</strain>
    </source>
</reference>
<keyword evidence="3" id="KW-0597">Phosphoprotein</keyword>
<dbReference type="CDD" id="cd16917">
    <property type="entry name" value="HATPase_UhpB-NarQ-NarX-like"/>
    <property type="match status" value="1"/>
</dbReference>
<feature type="transmembrane region" description="Helical" evidence="10">
    <location>
        <begin position="34"/>
        <end position="57"/>
    </location>
</feature>
<evidence type="ECO:0000256" key="5">
    <source>
        <dbReference type="ARBA" id="ARBA00022741"/>
    </source>
</evidence>
<dbReference type="GO" id="GO:0000155">
    <property type="term" value="F:phosphorelay sensor kinase activity"/>
    <property type="evidence" value="ECO:0007669"/>
    <property type="project" value="InterPro"/>
</dbReference>
<dbReference type="Proteomes" id="UP000254425">
    <property type="component" value="Chromosome"/>
</dbReference>
<feature type="region of interest" description="Disordered" evidence="9">
    <location>
        <begin position="444"/>
        <end position="471"/>
    </location>
</feature>
<dbReference type="AlphaFoldDB" id="A0A345XX99"/>
<name>A0A345XX99_9ACTN</name>
<proteinExistence type="predicted"/>
<dbReference type="Gene3D" id="1.20.5.1930">
    <property type="match status" value="1"/>
</dbReference>
<dbReference type="KEGG" id="sarm:DVA86_30415"/>
<sequence>MTRASRAAASLRRTRTVLGRGLGQRARLRWVHQLLGGALLMPYFLLLLALLPLLLPVTSEPFRDLGMQFLAYGLSLPLVAATGLLFPLVRTLETYAAQALCAVPAGALARGPAVSWAARRRTAGWFALHLGTGALVSGVSLAVPPMAAVLLLVPFVPALRVREWWDPWADFVSGPWSWTAPLLGVALLAGTVATAHVGGALCARWAPVLLGPTPADQLAAAEQRAAALAARNRLARELHDSVGHALSTVTLQASAARRVLDADPEFAREALNAIEDTAREAVAELDSVLGVLREEHDGEDTDAAGGGTAGAHPAPVLADGLGGLLRRVRTAGVRVDRTGDGDAALRALPPHTAREGYRIVQEGLSNVLRHAPGQRVRLGLSVTEQELCITMTNPLPTAPASGALRAAGMGGRGLRGIAERAILLGGTADAGPYDGGWRLTARLPLGGGTGSDTGDAGGTGGTGDGTAGSAR</sequence>
<evidence type="ECO:0000313" key="13">
    <source>
        <dbReference type="Proteomes" id="UP000254425"/>
    </source>
</evidence>
<keyword evidence="4" id="KW-0808">Transferase</keyword>
<evidence type="ECO:0000256" key="6">
    <source>
        <dbReference type="ARBA" id="ARBA00022777"/>
    </source>
</evidence>
<evidence type="ECO:0000259" key="11">
    <source>
        <dbReference type="Pfam" id="PF07730"/>
    </source>
</evidence>
<dbReference type="GO" id="GO:0046983">
    <property type="term" value="F:protein dimerization activity"/>
    <property type="evidence" value="ECO:0007669"/>
    <property type="project" value="InterPro"/>
</dbReference>
<evidence type="ECO:0000256" key="4">
    <source>
        <dbReference type="ARBA" id="ARBA00022679"/>
    </source>
</evidence>
<dbReference type="PANTHER" id="PTHR24421">
    <property type="entry name" value="NITRATE/NITRITE SENSOR PROTEIN NARX-RELATED"/>
    <property type="match status" value="1"/>
</dbReference>
<evidence type="ECO:0000256" key="10">
    <source>
        <dbReference type="SAM" id="Phobius"/>
    </source>
</evidence>
<evidence type="ECO:0000256" key="2">
    <source>
        <dbReference type="ARBA" id="ARBA00012438"/>
    </source>
</evidence>
<keyword evidence="10" id="KW-0812">Transmembrane</keyword>
<keyword evidence="13" id="KW-1185">Reference proteome</keyword>
<evidence type="ECO:0000256" key="9">
    <source>
        <dbReference type="SAM" id="MobiDB-lite"/>
    </source>
</evidence>
<evidence type="ECO:0000256" key="3">
    <source>
        <dbReference type="ARBA" id="ARBA00022553"/>
    </source>
</evidence>
<feature type="domain" description="Signal transduction histidine kinase subgroup 3 dimerisation and phosphoacceptor" evidence="11">
    <location>
        <begin position="231"/>
        <end position="295"/>
    </location>
</feature>
<dbReference type="InterPro" id="IPR011712">
    <property type="entry name" value="Sig_transdc_His_kin_sub3_dim/P"/>
</dbReference>
<evidence type="ECO:0000256" key="1">
    <source>
        <dbReference type="ARBA" id="ARBA00000085"/>
    </source>
</evidence>